<feature type="region of interest" description="Disordered" evidence="1">
    <location>
        <begin position="149"/>
        <end position="187"/>
    </location>
</feature>
<dbReference type="InterPro" id="IPR011990">
    <property type="entry name" value="TPR-like_helical_dom_sf"/>
</dbReference>
<protein>
    <recommendedName>
        <fullName evidence="4">HTH cro/C1-type domain-containing protein</fullName>
    </recommendedName>
</protein>
<evidence type="ECO:0000313" key="2">
    <source>
        <dbReference type="EMBL" id="TQM74417.1"/>
    </source>
</evidence>
<reference evidence="2 3" key="1">
    <citation type="submission" date="2019-06" db="EMBL/GenBank/DDBJ databases">
        <title>Sequencing the genomes of 1000 actinobacteria strains.</title>
        <authorList>
            <person name="Klenk H.-P."/>
        </authorList>
    </citation>
    <scope>NUCLEOTIDE SEQUENCE [LARGE SCALE GENOMIC DNA]</scope>
    <source>
        <strain evidence="2 3">DSM 43186</strain>
    </source>
</reference>
<proteinExistence type="predicted"/>
<accession>A0A543IV17</accession>
<dbReference type="EMBL" id="VFPQ01000001">
    <property type="protein sequence ID" value="TQM74417.1"/>
    <property type="molecule type" value="Genomic_DNA"/>
</dbReference>
<evidence type="ECO:0008006" key="4">
    <source>
        <dbReference type="Google" id="ProtNLM"/>
    </source>
</evidence>
<sequence length="547" mass="60301">MVVPGMVGDDGRTSNGRATENRIVTGRHRETELARRSRARGLAAGRSLPQIADEIFELCGPQFGTTRIKAHRLAHGIALADVIEQVRALFERDGKPVPGIGETLLSAYESGLKRPGPEYLHYLCTVYRVEPAALGYEGPCICGNGHRAPGAGRSDAAQEPTPELVPRQREPRTWPTGSDAPGDGGEEDENVLRRTLLQLLAVTGAGAVIEPETHSRVFGAVENIRRRLDETLVSGTVSAAMLDQWEEATKGFGRQYMKTPPLQLLCDVLLELSSVRRAMAHRQPVDLQRRLCQMTAQLSGLSGMIMLNLGDHRLARSFFRTARTAADETEDRALRAWVIARESLVPLYYGDPKEALNLARQSRALAGQTPCPAQAMAPIVEARAIAMQSGSTGRKEAVDQAKRALSRARAAFTQMSSDDQQDLAFGYTERQLYFHEGDALVRLGETIEADYILQKALSQYGPSDWLDPTLIRFDRARCKLIEGEIEEAARMALETWKELEDAYRTDIVVRRANDLIRQAEKAASGSRIPVLEELKDAVKARATRAEA</sequence>
<dbReference type="Gene3D" id="1.25.40.10">
    <property type="entry name" value="Tetratricopeptide repeat domain"/>
    <property type="match status" value="1"/>
</dbReference>
<dbReference type="SUPFAM" id="SSF48452">
    <property type="entry name" value="TPR-like"/>
    <property type="match status" value="1"/>
</dbReference>
<dbReference type="Proteomes" id="UP000319213">
    <property type="component" value="Unassembled WGS sequence"/>
</dbReference>
<comment type="caution">
    <text evidence="2">The sequence shown here is derived from an EMBL/GenBank/DDBJ whole genome shotgun (WGS) entry which is preliminary data.</text>
</comment>
<evidence type="ECO:0000313" key="3">
    <source>
        <dbReference type="Proteomes" id="UP000319213"/>
    </source>
</evidence>
<evidence type="ECO:0000256" key="1">
    <source>
        <dbReference type="SAM" id="MobiDB-lite"/>
    </source>
</evidence>
<name>A0A543IV17_9ACTN</name>
<keyword evidence="3" id="KW-1185">Reference proteome</keyword>
<gene>
    <name evidence="2" type="ORF">FHX40_1088</name>
</gene>
<organism evidence="2 3">
    <name type="scientific">Thermopolyspora flexuosa</name>
    <dbReference type="NCBI Taxonomy" id="103836"/>
    <lineage>
        <taxon>Bacteria</taxon>
        <taxon>Bacillati</taxon>
        <taxon>Actinomycetota</taxon>
        <taxon>Actinomycetes</taxon>
        <taxon>Streptosporangiales</taxon>
        <taxon>Streptosporangiaceae</taxon>
        <taxon>Thermopolyspora</taxon>
    </lineage>
</organism>
<dbReference type="AlphaFoldDB" id="A0A543IV17"/>